<keyword evidence="2" id="KW-1133">Transmembrane helix</keyword>
<keyword evidence="2" id="KW-0812">Transmembrane</keyword>
<name>A0A933W1S8_UNCEI</name>
<accession>A0A933W1S8</accession>
<protein>
    <recommendedName>
        <fullName evidence="3">DUF2231 domain-containing protein</fullName>
    </recommendedName>
</protein>
<evidence type="ECO:0000313" key="5">
    <source>
        <dbReference type="Proteomes" id="UP000696931"/>
    </source>
</evidence>
<feature type="region of interest" description="Disordered" evidence="1">
    <location>
        <begin position="181"/>
        <end position="244"/>
    </location>
</feature>
<dbReference type="Proteomes" id="UP000696931">
    <property type="component" value="Unassembled WGS sequence"/>
</dbReference>
<feature type="domain" description="DUF2231" evidence="3">
    <location>
        <begin position="13"/>
        <end position="161"/>
    </location>
</feature>
<dbReference type="InterPro" id="IPR019251">
    <property type="entry name" value="DUF2231_TM"/>
</dbReference>
<feature type="transmembrane region" description="Helical" evidence="2">
    <location>
        <begin position="20"/>
        <end position="38"/>
    </location>
</feature>
<evidence type="ECO:0000313" key="4">
    <source>
        <dbReference type="EMBL" id="MBI5168103.1"/>
    </source>
</evidence>
<dbReference type="EMBL" id="JACRIW010000012">
    <property type="protein sequence ID" value="MBI5168103.1"/>
    <property type="molecule type" value="Genomic_DNA"/>
</dbReference>
<proteinExistence type="predicted"/>
<comment type="caution">
    <text evidence="4">The sequence shown here is derived from an EMBL/GenBank/DDBJ whole genome shotgun (WGS) entry which is preliminary data.</text>
</comment>
<dbReference type="Pfam" id="PF09990">
    <property type="entry name" value="DUF2231"/>
    <property type="match status" value="1"/>
</dbReference>
<reference evidence="4" key="1">
    <citation type="submission" date="2020-07" db="EMBL/GenBank/DDBJ databases">
        <title>Huge and variable diversity of episymbiotic CPR bacteria and DPANN archaea in groundwater ecosystems.</title>
        <authorList>
            <person name="He C.Y."/>
            <person name="Keren R."/>
            <person name="Whittaker M."/>
            <person name="Farag I.F."/>
            <person name="Doudna J."/>
            <person name="Cate J.H.D."/>
            <person name="Banfield J.F."/>
        </authorList>
    </citation>
    <scope>NUCLEOTIDE SEQUENCE</scope>
    <source>
        <strain evidence="4">NC_groundwater_1813_Pr3_B-0.1um_71_17</strain>
    </source>
</reference>
<sequence>MQLLPPMPSWTGMHPLVVHFPIALLLVAPLLVVGALVWKSLSRGLLVAALALMAVGTAFTWVAVSTGAAAGEQAERGGARIEAVVEQHEELAETTRNVFTLLTLAFATLVFAPSMMRRALERVPFTAAHAAFLVLYAGGAVFLVNTAHQGGRIVHEFGVRAEMSPAQSAGGMVMPAAMLEAGESGESAEEEARENVTRGSGAAPSGAAASPAGSPAEPSARPQSPGGGESARQANHATEPSGRP</sequence>
<gene>
    <name evidence="4" type="ORF">HZA61_01305</name>
</gene>
<keyword evidence="2" id="KW-0472">Membrane</keyword>
<evidence type="ECO:0000259" key="3">
    <source>
        <dbReference type="Pfam" id="PF09990"/>
    </source>
</evidence>
<feature type="compositionally biased region" description="Low complexity" evidence="1">
    <location>
        <begin position="199"/>
        <end position="220"/>
    </location>
</feature>
<feature type="transmembrane region" description="Helical" evidence="2">
    <location>
        <begin position="45"/>
        <end position="64"/>
    </location>
</feature>
<evidence type="ECO:0000256" key="1">
    <source>
        <dbReference type="SAM" id="MobiDB-lite"/>
    </source>
</evidence>
<dbReference type="AlphaFoldDB" id="A0A933W1S8"/>
<evidence type="ECO:0000256" key="2">
    <source>
        <dbReference type="SAM" id="Phobius"/>
    </source>
</evidence>
<organism evidence="4 5">
    <name type="scientific">Eiseniibacteriota bacterium</name>
    <dbReference type="NCBI Taxonomy" id="2212470"/>
    <lineage>
        <taxon>Bacteria</taxon>
        <taxon>Candidatus Eiseniibacteriota</taxon>
    </lineage>
</organism>
<feature type="transmembrane region" description="Helical" evidence="2">
    <location>
        <begin position="123"/>
        <end position="144"/>
    </location>
</feature>